<dbReference type="PANTHER" id="PTHR39160:SF4">
    <property type="entry name" value="RESUSCITATION-PROMOTING FACTOR RPFB"/>
    <property type="match status" value="1"/>
</dbReference>
<dbReference type="Pfam" id="PF07501">
    <property type="entry name" value="G5"/>
    <property type="match status" value="1"/>
</dbReference>
<accession>A0ABT9XDU9</accession>
<proteinExistence type="predicted"/>
<dbReference type="EMBL" id="JAUSTP010000001">
    <property type="protein sequence ID" value="MDQ0188315.1"/>
    <property type="molecule type" value="Genomic_DNA"/>
</dbReference>
<dbReference type="InterPro" id="IPR010611">
    <property type="entry name" value="3D_dom"/>
</dbReference>
<evidence type="ECO:0000313" key="6">
    <source>
        <dbReference type="Proteomes" id="UP001232973"/>
    </source>
</evidence>
<comment type="caution">
    <text evidence="5">The sequence shown here is derived from an EMBL/GenBank/DDBJ whole genome shotgun (WGS) entry which is preliminary data.</text>
</comment>
<dbReference type="InterPro" id="IPR036908">
    <property type="entry name" value="RlpA-like_sf"/>
</dbReference>
<dbReference type="InterPro" id="IPR059180">
    <property type="entry name" value="3D_YorM"/>
</dbReference>
<dbReference type="Gene3D" id="2.40.40.10">
    <property type="entry name" value="RlpA-like domain"/>
    <property type="match status" value="1"/>
</dbReference>
<organism evidence="5 6">
    <name type="scientific">Alicyclobacillus cycloheptanicus</name>
    <dbReference type="NCBI Taxonomy" id="1457"/>
    <lineage>
        <taxon>Bacteria</taxon>
        <taxon>Bacillati</taxon>
        <taxon>Bacillota</taxon>
        <taxon>Bacilli</taxon>
        <taxon>Bacillales</taxon>
        <taxon>Alicyclobacillaceae</taxon>
        <taxon>Alicyclobacillus</taxon>
    </lineage>
</organism>
<feature type="signal peptide" evidence="3">
    <location>
        <begin position="1"/>
        <end position="24"/>
    </location>
</feature>
<evidence type="ECO:0000313" key="5">
    <source>
        <dbReference type="EMBL" id="MDQ0188315.1"/>
    </source>
</evidence>
<protein>
    <submittedName>
        <fullName evidence="5">3D (Asp-Asp-Asp) domain-containing protein</fullName>
    </submittedName>
</protein>
<evidence type="ECO:0000256" key="1">
    <source>
        <dbReference type="ARBA" id="ARBA00022729"/>
    </source>
</evidence>
<dbReference type="InterPro" id="IPR011098">
    <property type="entry name" value="G5_dom"/>
</dbReference>
<evidence type="ECO:0000259" key="4">
    <source>
        <dbReference type="PROSITE" id="PS51109"/>
    </source>
</evidence>
<dbReference type="Proteomes" id="UP001232973">
    <property type="component" value="Unassembled WGS sequence"/>
</dbReference>
<dbReference type="RefSeq" id="WP_274455719.1">
    <property type="nucleotide sequence ID" value="NZ_CP067097.1"/>
</dbReference>
<feature type="region of interest" description="Disordered" evidence="2">
    <location>
        <begin position="33"/>
        <end position="57"/>
    </location>
</feature>
<dbReference type="Pfam" id="PF06725">
    <property type="entry name" value="3D"/>
    <property type="match status" value="1"/>
</dbReference>
<gene>
    <name evidence="5" type="ORF">J2S03_000119</name>
</gene>
<dbReference type="CDD" id="cd14667">
    <property type="entry name" value="3D_containing_proteins"/>
    <property type="match status" value="1"/>
</dbReference>
<feature type="domain" description="G5" evidence="4">
    <location>
        <begin position="79"/>
        <end position="158"/>
    </location>
</feature>
<dbReference type="PROSITE" id="PS51109">
    <property type="entry name" value="G5"/>
    <property type="match status" value="1"/>
</dbReference>
<evidence type="ECO:0000256" key="2">
    <source>
        <dbReference type="SAM" id="MobiDB-lite"/>
    </source>
</evidence>
<evidence type="ECO:0000256" key="3">
    <source>
        <dbReference type="SAM" id="SignalP"/>
    </source>
</evidence>
<dbReference type="InterPro" id="IPR051933">
    <property type="entry name" value="Resuscitation_pf_RpfB"/>
</dbReference>
<name>A0ABT9XDU9_9BACL</name>
<reference evidence="5 6" key="1">
    <citation type="submission" date="2023-07" db="EMBL/GenBank/DDBJ databases">
        <title>Genomic Encyclopedia of Type Strains, Phase IV (KMG-IV): sequencing the most valuable type-strain genomes for metagenomic binning, comparative biology and taxonomic classification.</title>
        <authorList>
            <person name="Goeker M."/>
        </authorList>
    </citation>
    <scope>NUCLEOTIDE SEQUENCE [LARGE SCALE GENOMIC DNA]</scope>
    <source>
        <strain evidence="5 6">DSM 4006</strain>
    </source>
</reference>
<dbReference type="SUPFAM" id="SSF50685">
    <property type="entry name" value="Barwin-like endoglucanases"/>
    <property type="match status" value="1"/>
</dbReference>
<dbReference type="SMART" id="SM01208">
    <property type="entry name" value="G5"/>
    <property type="match status" value="1"/>
</dbReference>
<dbReference type="PANTHER" id="PTHR39160">
    <property type="entry name" value="CELL WALL-BINDING PROTEIN YOCH"/>
    <property type="match status" value="1"/>
</dbReference>
<keyword evidence="1 3" id="KW-0732">Signal</keyword>
<keyword evidence="6" id="KW-1185">Reference proteome</keyword>
<feature type="compositionally biased region" description="Polar residues" evidence="2">
    <location>
        <begin position="46"/>
        <end position="57"/>
    </location>
</feature>
<feature type="chain" id="PRO_5045134331" evidence="3">
    <location>
        <begin position="25"/>
        <end position="266"/>
    </location>
</feature>
<dbReference type="Gene3D" id="2.20.230.10">
    <property type="entry name" value="Resuscitation-promoting factor rpfb"/>
    <property type="match status" value="1"/>
</dbReference>
<sequence length="266" mass="28620">MRLPKSTALYVSAAVAMLIGVTGANLHASANETSRVHDNGPRKIGQGTTEQSSFSDGQTIGEAETFLSRPKPLGPQPKTDTVHMFVEVKTQEIPFQTLRRYTDRLYQGQQRVLTYGVKGLLRIQSPCVYQDGTITNYHTMRQIVHQPRDEVIEVGTAHRPAPAASRSTVASRSDSSMIPMGTLTVVATAYVAGGRTSTGMAAEPGVVAVDPRVIPLGTKLYIPGIGVVRAEDTGGAIVGDRIDICVATQAEADAWGERTIKIYEIQ</sequence>